<dbReference type="EMBL" id="QRHL01000021">
    <property type="protein sequence ID" value="RHF70823.1"/>
    <property type="molecule type" value="Genomic_DNA"/>
</dbReference>
<dbReference type="RefSeq" id="WP_117709269.1">
    <property type="nucleotide sequence ID" value="NZ_JADYUG010000045.1"/>
</dbReference>
<dbReference type="Proteomes" id="UP000284676">
    <property type="component" value="Unassembled WGS sequence"/>
</dbReference>
<comment type="caution">
    <text evidence="1">The sequence shown here is derived from an EMBL/GenBank/DDBJ whole genome shotgun (WGS) entry which is preliminary data.</text>
</comment>
<reference evidence="1 2" key="1">
    <citation type="submission" date="2018-08" db="EMBL/GenBank/DDBJ databases">
        <title>A genome reference for cultivated species of the human gut microbiota.</title>
        <authorList>
            <person name="Zou Y."/>
            <person name="Xue W."/>
            <person name="Luo G."/>
        </authorList>
    </citation>
    <scope>NUCLEOTIDE SEQUENCE [LARGE SCALE GENOMIC DNA]</scope>
    <source>
        <strain evidence="1 2">AM25-1</strain>
    </source>
</reference>
<accession>A0A414PQK9</accession>
<protein>
    <submittedName>
        <fullName evidence="1">Molecular chaperone</fullName>
    </submittedName>
</protein>
<dbReference type="InterPro" id="IPR008962">
    <property type="entry name" value="PapD-like_sf"/>
</dbReference>
<evidence type="ECO:0000313" key="2">
    <source>
        <dbReference type="Proteomes" id="UP000284676"/>
    </source>
</evidence>
<dbReference type="SUPFAM" id="SSF49354">
    <property type="entry name" value="PapD-like"/>
    <property type="match status" value="1"/>
</dbReference>
<name>A0A414PQK9_FUSMR</name>
<proteinExistence type="predicted"/>
<dbReference type="AlphaFoldDB" id="A0A414PQK9"/>
<gene>
    <name evidence="1" type="ORF">DW663_09815</name>
</gene>
<organism evidence="1 2">
    <name type="scientific">Fusobacterium mortiferum</name>
    <dbReference type="NCBI Taxonomy" id="850"/>
    <lineage>
        <taxon>Bacteria</taxon>
        <taxon>Fusobacteriati</taxon>
        <taxon>Fusobacteriota</taxon>
        <taxon>Fusobacteriia</taxon>
        <taxon>Fusobacteriales</taxon>
        <taxon>Fusobacteriaceae</taxon>
        <taxon>Fusobacterium</taxon>
    </lineage>
</organism>
<sequence length="247" mass="28060">MKKIIGILFILITGISYSLSFTVYPTKFDVDYKKVGVYEVEIINNTLEPLRIEIFPEADKEFGEDYNVNKNITIVPKNIFLKPGGTQLTRFRFKPDTNVKDGQYKSNLIFREIPSEIKTEAKTEEKVDTLVSNIKFITEMAIPVYLTTDNIRLDGEVKNVEVIGKGKNLLIKCDTNSKGNSSIELLYSLEILDTKEKLTGILGYTARTGNETISLAVSLKNNLKGKRGIFKIYDKDGKVYFKKDVKF</sequence>
<evidence type="ECO:0000313" key="1">
    <source>
        <dbReference type="EMBL" id="RHF70823.1"/>
    </source>
</evidence>